<name>A0ABZ1D8Z1_9TREE</name>
<dbReference type="Proteomes" id="UP001329825">
    <property type="component" value="Chromosome 11"/>
</dbReference>
<dbReference type="PANTHER" id="PTHR11080">
    <property type="entry name" value="PYRAZINAMIDASE/NICOTINAMIDASE"/>
    <property type="match status" value="1"/>
</dbReference>
<reference evidence="9 10" key="1">
    <citation type="submission" date="2024-01" db="EMBL/GenBank/DDBJ databases">
        <title>Comparative genomics of Cryptococcus and Kwoniella reveals pathogenesis evolution and contrasting modes of karyotype evolution via chromosome fusion or intercentromeric recombination.</title>
        <authorList>
            <person name="Coelho M.A."/>
            <person name="David-Palma M."/>
            <person name="Shea T."/>
            <person name="Bowers K."/>
            <person name="McGinley-Smith S."/>
            <person name="Mohammad A.W."/>
            <person name="Gnirke A."/>
            <person name="Yurkov A.M."/>
            <person name="Nowrousian M."/>
            <person name="Sun S."/>
            <person name="Cuomo C.A."/>
            <person name="Heitman J."/>
        </authorList>
    </citation>
    <scope>NUCLEOTIDE SEQUENCE [LARGE SCALE GENOMIC DNA]</scope>
    <source>
        <strain evidence="9">CBS 11374</strain>
    </source>
</reference>
<dbReference type="Pfam" id="PF00857">
    <property type="entry name" value="Isochorismatase"/>
    <property type="match status" value="2"/>
</dbReference>
<evidence type="ECO:0000259" key="8">
    <source>
        <dbReference type="Pfam" id="PF00857"/>
    </source>
</evidence>
<organism evidence="9 10">
    <name type="scientific">Kwoniella shivajii</name>
    <dbReference type="NCBI Taxonomy" id="564305"/>
    <lineage>
        <taxon>Eukaryota</taxon>
        <taxon>Fungi</taxon>
        <taxon>Dikarya</taxon>
        <taxon>Basidiomycota</taxon>
        <taxon>Agaricomycotina</taxon>
        <taxon>Tremellomycetes</taxon>
        <taxon>Tremellales</taxon>
        <taxon>Cryptococcaceae</taxon>
        <taxon>Kwoniella</taxon>
    </lineage>
</organism>
<protein>
    <recommendedName>
        <fullName evidence="6">nicotinamidase</fullName>
        <ecNumber evidence="6">3.5.1.19</ecNumber>
    </recommendedName>
    <alternativeName>
        <fullName evidence="7">Nicotinamide deamidase</fullName>
    </alternativeName>
</protein>
<feature type="domain" description="Isochorismatase-like" evidence="8">
    <location>
        <begin position="6"/>
        <end position="113"/>
    </location>
</feature>
<evidence type="ECO:0000256" key="5">
    <source>
        <dbReference type="ARBA" id="ARBA00037900"/>
    </source>
</evidence>
<dbReference type="InterPro" id="IPR036380">
    <property type="entry name" value="Isochorismatase-like_sf"/>
</dbReference>
<evidence type="ECO:0000313" key="9">
    <source>
        <dbReference type="EMBL" id="WRT70555.1"/>
    </source>
</evidence>
<keyword evidence="4" id="KW-0378">Hydrolase</keyword>
<evidence type="ECO:0000256" key="7">
    <source>
        <dbReference type="ARBA" id="ARBA00043224"/>
    </source>
</evidence>
<gene>
    <name evidence="9" type="ORF">IL334_007553</name>
</gene>
<dbReference type="GeneID" id="87959683"/>
<dbReference type="SUPFAM" id="SSF52499">
    <property type="entry name" value="Isochorismatase-like hydrolases"/>
    <property type="match status" value="1"/>
</dbReference>
<keyword evidence="10" id="KW-1185">Reference proteome</keyword>
<dbReference type="RefSeq" id="XP_062795294.1">
    <property type="nucleotide sequence ID" value="XM_062939243.1"/>
</dbReference>
<dbReference type="PANTHER" id="PTHR11080:SF2">
    <property type="entry name" value="LD05707P"/>
    <property type="match status" value="1"/>
</dbReference>
<evidence type="ECO:0000256" key="4">
    <source>
        <dbReference type="ARBA" id="ARBA00022801"/>
    </source>
</evidence>
<evidence type="ECO:0000256" key="2">
    <source>
        <dbReference type="ARBA" id="ARBA00022642"/>
    </source>
</evidence>
<dbReference type="EMBL" id="CP141891">
    <property type="protein sequence ID" value="WRT70555.1"/>
    <property type="molecule type" value="Genomic_DNA"/>
</dbReference>
<evidence type="ECO:0000313" key="10">
    <source>
        <dbReference type="Proteomes" id="UP001329825"/>
    </source>
</evidence>
<comment type="similarity">
    <text evidence="1">Belongs to the isochorismatase family.</text>
</comment>
<evidence type="ECO:0000256" key="1">
    <source>
        <dbReference type="ARBA" id="ARBA00006336"/>
    </source>
</evidence>
<dbReference type="Gene3D" id="3.40.50.850">
    <property type="entry name" value="Isochorismatase-like"/>
    <property type="match status" value="1"/>
</dbReference>
<comment type="pathway">
    <text evidence="5">Cofactor biosynthesis; nicotinate biosynthesis; nicotinate from nicotinamide: step 1/1.</text>
</comment>
<dbReference type="EC" id="3.5.1.19" evidence="6"/>
<keyword evidence="3" id="KW-0479">Metal-binding</keyword>
<proteinExistence type="inferred from homology"/>
<keyword evidence="2" id="KW-0662">Pyridine nucleotide biosynthesis</keyword>
<dbReference type="InterPro" id="IPR000868">
    <property type="entry name" value="Isochorismatase-like_dom"/>
</dbReference>
<dbReference type="InterPro" id="IPR052347">
    <property type="entry name" value="Isochorismatase_Nicotinamidase"/>
</dbReference>
<evidence type="ECO:0000256" key="3">
    <source>
        <dbReference type="ARBA" id="ARBA00022723"/>
    </source>
</evidence>
<feature type="domain" description="Isochorismatase-like" evidence="8">
    <location>
        <begin position="167"/>
        <end position="240"/>
    </location>
</feature>
<accession>A0ABZ1D8Z1</accession>
<sequence>MTIQNTALLIIDVQYDFLPPSGSLAVPNGDEILPIIHNLIDKEKWDWPVIVASQDYHPKKHISFASSHPPQNPFELLTLTDARGTEYNQTLWPDHCVQGTRGAEIEYSLKDKLTKWEGDVKLVRKGTHDGLEAYSAFEGYITDFENPSESSPERSNEHPGELRSAEESSLSLCLKERGVHKVVLVGLATDFCVLQTALSALSSSFKTLLLGPGIRGISPEDSKNAMDKIQQLGGKIISGDDGADWENQVDGWITDG</sequence>
<evidence type="ECO:0000256" key="6">
    <source>
        <dbReference type="ARBA" id="ARBA00039017"/>
    </source>
</evidence>